<evidence type="ECO:0000259" key="2">
    <source>
        <dbReference type="Pfam" id="PF07589"/>
    </source>
</evidence>
<feature type="chain" id="PRO_5036788319" description="Ice-binding protein C-terminal domain-containing protein" evidence="1">
    <location>
        <begin position="16"/>
        <end position="154"/>
    </location>
</feature>
<reference evidence="3" key="1">
    <citation type="journal article" date="2014" name="Int. J. Syst. Evol. Microbiol.">
        <title>Complete genome sequence of Corynebacterium casei LMG S-19264T (=DSM 44701T), isolated from a smear-ripened cheese.</title>
        <authorList>
            <consortium name="US DOE Joint Genome Institute (JGI-PGF)"/>
            <person name="Walter F."/>
            <person name="Albersmeier A."/>
            <person name="Kalinowski J."/>
            <person name="Ruckert C."/>
        </authorList>
    </citation>
    <scope>NUCLEOTIDE SEQUENCE</scope>
    <source>
        <strain evidence="3">KCTC 32182</strain>
    </source>
</reference>
<name>A0A918U9E2_9NEIS</name>
<dbReference type="RefSeq" id="WP_189533041.1">
    <property type="nucleotide sequence ID" value="NZ_BMYX01000007.1"/>
</dbReference>
<dbReference type="NCBIfam" id="TIGR02595">
    <property type="entry name" value="PEP_CTERM"/>
    <property type="match status" value="1"/>
</dbReference>
<dbReference type="EMBL" id="BMYX01000007">
    <property type="protein sequence ID" value="GGY13360.1"/>
    <property type="molecule type" value="Genomic_DNA"/>
</dbReference>
<evidence type="ECO:0000313" key="4">
    <source>
        <dbReference type="Proteomes" id="UP000645257"/>
    </source>
</evidence>
<evidence type="ECO:0000256" key="1">
    <source>
        <dbReference type="SAM" id="SignalP"/>
    </source>
</evidence>
<keyword evidence="1" id="KW-0732">Signal</keyword>
<dbReference type="Proteomes" id="UP000645257">
    <property type="component" value="Unassembled WGS sequence"/>
</dbReference>
<gene>
    <name evidence="3" type="ORF">GCM10011289_15820</name>
</gene>
<accession>A0A918U9E2</accession>
<organism evidence="3 4">
    <name type="scientific">Paludibacterium paludis</name>
    <dbReference type="NCBI Taxonomy" id="1225769"/>
    <lineage>
        <taxon>Bacteria</taxon>
        <taxon>Pseudomonadati</taxon>
        <taxon>Pseudomonadota</taxon>
        <taxon>Betaproteobacteria</taxon>
        <taxon>Neisseriales</taxon>
        <taxon>Chromobacteriaceae</taxon>
        <taxon>Paludibacterium</taxon>
    </lineage>
</organism>
<feature type="domain" description="Ice-binding protein C-terminal" evidence="2">
    <location>
        <begin position="129"/>
        <end position="152"/>
    </location>
</feature>
<dbReference type="Pfam" id="PF07589">
    <property type="entry name" value="PEP-CTERM"/>
    <property type="match status" value="1"/>
</dbReference>
<reference evidence="3" key="2">
    <citation type="submission" date="2020-09" db="EMBL/GenBank/DDBJ databases">
        <authorList>
            <person name="Sun Q."/>
            <person name="Kim S."/>
        </authorList>
    </citation>
    <scope>NUCLEOTIDE SEQUENCE</scope>
    <source>
        <strain evidence="3">KCTC 32182</strain>
    </source>
</reference>
<evidence type="ECO:0000313" key="3">
    <source>
        <dbReference type="EMBL" id="GGY13360.1"/>
    </source>
</evidence>
<sequence>MIAILAAFSACRAAAAVIDTPVYANGQWQSYRLPNQHVSLDRDGRYAVRFALTPDTARQASFTFLTHGLWNVNDRRWETLTVEDAPSGNAYEKTFSVQLGKGDYDFGLDMYSTGTWSGTYRFSIDAAPAVPEPESVALMGMGLAALALRWRKRR</sequence>
<dbReference type="InterPro" id="IPR013424">
    <property type="entry name" value="Ice-binding_C"/>
</dbReference>
<comment type="caution">
    <text evidence="3">The sequence shown here is derived from an EMBL/GenBank/DDBJ whole genome shotgun (WGS) entry which is preliminary data.</text>
</comment>
<keyword evidence="4" id="KW-1185">Reference proteome</keyword>
<feature type="signal peptide" evidence="1">
    <location>
        <begin position="1"/>
        <end position="15"/>
    </location>
</feature>
<proteinExistence type="predicted"/>
<protein>
    <recommendedName>
        <fullName evidence="2">Ice-binding protein C-terminal domain-containing protein</fullName>
    </recommendedName>
</protein>
<dbReference type="AlphaFoldDB" id="A0A918U9E2"/>